<dbReference type="InterPro" id="IPR008266">
    <property type="entry name" value="Tyr_kinase_AS"/>
</dbReference>
<dbReference type="GO" id="GO:0004672">
    <property type="term" value="F:protein kinase activity"/>
    <property type="evidence" value="ECO:0007669"/>
    <property type="project" value="InterPro"/>
</dbReference>
<gene>
    <name evidence="3" type="ORF">BS47DRAFT_429461</name>
</gene>
<evidence type="ECO:0000259" key="2">
    <source>
        <dbReference type="Pfam" id="PF17667"/>
    </source>
</evidence>
<evidence type="ECO:0000313" key="3">
    <source>
        <dbReference type="EMBL" id="KAF9506495.1"/>
    </source>
</evidence>
<feature type="domain" description="Fungal-type protein kinase" evidence="2">
    <location>
        <begin position="178"/>
        <end position="384"/>
    </location>
</feature>
<dbReference type="Proteomes" id="UP000886523">
    <property type="component" value="Unassembled WGS sequence"/>
</dbReference>
<reference evidence="3" key="1">
    <citation type="journal article" date="2020" name="Nat. Commun.">
        <title>Large-scale genome sequencing of mycorrhizal fungi provides insights into the early evolution of symbiotic traits.</title>
        <authorList>
            <person name="Miyauchi S."/>
            <person name="Kiss E."/>
            <person name="Kuo A."/>
            <person name="Drula E."/>
            <person name="Kohler A."/>
            <person name="Sanchez-Garcia M."/>
            <person name="Morin E."/>
            <person name="Andreopoulos B."/>
            <person name="Barry K.W."/>
            <person name="Bonito G."/>
            <person name="Buee M."/>
            <person name="Carver A."/>
            <person name="Chen C."/>
            <person name="Cichocki N."/>
            <person name="Clum A."/>
            <person name="Culley D."/>
            <person name="Crous P.W."/>
            <person name="Fauchery L."/>
            <person name="Girlanda M."/>
            <person name="Hayes R.D."/>
            <person name="Keri Z."/>
            <person name="LaButti K."/>
            <person name="Lipzen A."/>
            <person name="Lombard V."/>
            <person name="Magnuson J."/>
            <person name="Maillard F."/>
            <person name="Murat C."/>
            <person name="Nolan M."/>
            <person name="Ohm R.A."/>
            <person name="Pangilinan J."/>
            <person name="Pereira M.F."/>
            <person name="Perotto S."/>
            <person name="Peter M."/>
            <person name="Pfister S."/>
            <person name="Riley R."/>
            <person name="Sitrit Y."/>
            <person name="Stielow J.B."/>
            <person name="Szollosi G."/>
            <person name="Zifcakova L."/>
            <person name="Stursova M."/>
            <person name="Spatafora J.W."/>
            <person name="Tedersoo L."/>
            <person name="Vaario L.M."/>
            <person name="Yamada A."/>
            <person name="Yan M."/>
            <person name="Wang P."/>
            <person name="Xu J."/>
            <person name="Bruns T."/>
            <person name="Baldrian P."/>
            <person name="Vilgalys R."/>
            <person name="Dunand C."/>
            <person name="Henrissat B."/>
            <person name="Grigoriev I.V."/>
            <person name="Hibbett D."/>
            <person name="Nagy L.G."/>
            <person name="Martin F.M."/>
        </authorList>
    </citation>
    <scope>NUCLEOTIDE SEQUENCE</scope>
    <source>
        <strain evidence="3">UP504</strain>
    </source>
</reference>
<feature type="compositionally biased region" description="Basic and acidic residues" evidence="1">
    <location>
        <begin position="178"/>
        <end position="189"/>
    </location>
</feature>
<name>A0A9P6AII9_9AGAM</name>
<dbReference type="Pfam" id="PF17667">
    <property type="entry name" value="Pkinase_fungal"/>
    <property type="match status" value="2"/>
</dbReference>
<comment type="caution">
    <text evidence="3">The sequence shown here is derived from an EMBL/GenBank/DDBJ whole genome shotgun (WGS) entry which is preliminary data.</text>
</comment>
<dbReference type="InterPro" id="IPR040976">
    <property type="entry name" value="Pkinase_fungal"/>
</dbReference>
<proteinExistence type="predicted"/>
<evidence type="ECO:0000313" key="4">
    <source>
        <dbReference type="Proteomes" id="UP000886523"/>
    </source>
</evidence>
<protein>
    <recommendedName>
        <fullName evidence="2">Fungal-type protein kinase domain-containing protein</fullName>
    </recommendedName>
</protein>
<dbReference type="EMBL" id="MU129109">
    <property type="protein sequence ID" value="KAF9506495.1"/>
    <property type="molecule type" value="Genomic_DNA"/>
</dbReference>
<feature type="region of interest" description="Disordered" evidence="1">
    <location>
        <begin position="275"/>
        <end position="307"/>
    </location>
</feature>
<dbReference type="PANTHER" id="PTHR38248:SF2">
    <property type="entry name" value="FUNK1 11"/>
    <property type="match status" value="1"/>
</dbReference>
<sequence>MLCYSLGGRTDDRVLKQLCDAKDTKGLLEEFCSQTGAETTRYQPFANLANHFLNSRKPSGLTFCRNDPKIIQGSVAERKPDVVLVSTESPHLEYGPELPKGPTVGFYWDHVHCSVEFKVKATELEKEAEAVTSASYSLSVPSHGYTGGTADLQMKSISNEDSRKRAAGSPPSGQPQAKKSDHRADHSEERRQSAFYALEMLSHGRYRSHVINITIQDTSMRLWFYDRVGVIMSAAFSILDLALFGRVMFAMGSLPPRGWGFHDFISYGSFTHVRPQPTGSRHSQRQTNKPALPPVFDHESKAPRATTSPEPFTGTVIRFHNGVVVTLKEIVYRQYALIGRGTCVIRGEVKGHSDLSGKDLMVKISWPSQWRTSEVDFLEAAHTYGLNQNDEHILGHIPQVLLHQDFYSTADGPRGKCGFENDDHRVLRVIVMDSYLPMTQLHTASEFTQVIVDVVKWFWLGHRALHEGPKILHRDISMNNIMFCRGRTTG</sequence>
<dbReference type="OrthoDB" id="5569250at2759"/>
<dbReference type="PANTHER" id="PTHR38248">
    <property type="entry name" value="FUNK1 6"/>
    <property type="match status" value="1"/>
</dbReference>
<feature type="domain" description="Fungal-type protein kinase" evidence="2">
    <location>
        <begin position="423"/>
        <end position="484"/>
    </location>
</feature>
<evidence type="ECO:0000256" key="1">
    <source>
        <dbReference type="SAM" id="MobiDB-lite"/>
    </source>
</evidence>
<feature type="region of interest" description="Disordered" evidence="1">
    <location>
        <begin position="158"/>
        <end position="189"/>
    </location>
</feature>
<dbReference type="AlphaFoldDB" id="A0A9P6AII9"/>
<accession>A0A9P6AII9</accession>
<keyword evidence="4" id="KW-1185">Reference proteome</keyword>
<dbReference type="PROSITE" id="PS00109">
    <property type="entry name" value="PROTEIN_KINASE_TYR"/>
    <property type="match status" value="1"/>
</dbReference>
<feature type="compositionally biased region" description="Polar residues" evidence="1">
    <location>
        <begin position="277"/>
        <end position="289"/>
    </location>
</feature>
<organism evidence="3 4">
    <name type="scientific">Hydnum rufescens UP504</name>
    <dbReference type="NCBI Taxonomy" id="1448309"/>
    <lineage>
        <taxon>Eukaryota</taxon>
        <taxon>Fungi</taxon>
        <taxon>Dikarya</taxon>
        <taxon>Basidiomycota</taxon>
        <taxon>Agaricomycotina</taxon>
        <taxon>Agaricomycetes</taxon>
        <taxon>Cantharellales</taxon>
        <taxon>Hydnaceae</taxon>
        <taxon>Hydnum</taxon>
    </lineage>
</organism>